<name>A0A1Q8CLT8_9PSEU</name>
<evidence type="ECO:0000313" key="1">
    <source>
        <dbReference type="EMBL" id="OLF15317.1"/>
    </source>
</evidence>
<comment type="caution">
    <text evidence="1">The sequence shown here is derived from an EMBL/GenBank/DDBJ whole genome shotgun (WGS) entry which is preliminary data.</text>
</comment>
<gene>
    <name evidence="1" type="ORF">BU204_22420</name>
</gene>
<protein>
    <submittedName>
        <fullName evidence="1">Uncharacterized protein</fullName>
    </submittedName>
</protein>
<dbReference type="EMBL" id="MSIE01000043">
    <property type="protein sequence ID" value="OLF15317.1"/>
    <property type="molecule type" value="Genomic_DNA"/>
</dbReference>
<dbReference type="Proteomes" id="UP000185596">
    <property type="component" value="Unassembled WGS sequence"/>
</dbReference>
<organism evidence="1 2">
    <name type="scientific">Actinophytocola xanthii</name>
    <dbReference type="NCBI Taxonomy" id="1912961"/>
    <lineage>
        <taxon>Bacteria</taxon>
        <taxon>Bacillati</taxon>
        <taxon>Actinomycetota</taxon>
        <taxon>Actinomycetes</taxon>
        <taxon>Pseudonocardiales</taxon>
        <taxon>Pseudonocardiaceae</taxon>
    </lineage>
</organism>
<accession>A0A1Q8CLT8</accession>
<sequence length="359" mass="40459">MIVPIMSVPCDTAETRALLLWGLIVDLINAVGSSADSRRRNTLIAAFRLPRRPEITEPWKSSLGDRFRQLMAVPGIFGDPTPTTTTPMHRAWNRGLTERLVPALTERLEVVAAGGSDWQQYVKLARKTEVTLAREHTATSEPRDSAIGYRRPSKSAQPVFLDLFVTTVFMRARTVYRRITERLVTAREDNVDAYMATALGGSVDETGLTDIPVRPLWGCRAEILAPTRPGDPVLTRLVFPTTLHRGQKHYFSSEAVNEGSIEERVGVNVEVDHHGIAPGKLLHGHVPISGLTIRVRFDEHHVPETTWWYAEQTERERREPPPDKDPRLLTIVDGAVEHTFMGKCQPRENYGIRFLWPEP</sequence>
<reference evidence="1 2" key="1">
    <citation type="submission" date="2016-12" db="EMBL/GenBank/DDBJ databases">
        <title>The draft genome sequence of Actinophytocola sp. 11-183.</title>
        <authorList>
            <person name="Wang W."/>
            <person name="Yuan L."/>
        </authorList>
    </citation>
    <scope>NUCLEOTIDE SEQUENCE [LARGE SCALE GENOMIC DNA]</scope>
    <source>
        <strain evidence="1 2">11-183</strain>
    </source>
</reference>
<evidence type="ECO:0000313" key="2">
    <source>
        <dbReference type="Proteomes" id="UP000185596"/>
    </source>
</evidence>
<keyword evidence="2" id="KW-1185">Reference proteome</keyword>
<dbReference type="AlphaFoldDB" id="A0A1Q8CLT8"/>
<proteinExistence type="predicted"/>